<proteinExistence type="inferred from homology"/>
<evidence type="ECO:0000313" key="9">
    <source>
        <dbReference type="Proteomes" id="UP000216984"/>
    </source>
</evidence>
<dbReference type="AlphaFoldDB" id="A0A7Z1DS76"/>
<dbReference type="EMBL" id="NEFY01000020">
    <property type="protein sequence ID" value="OZC34893.1"/>
    <property type="molecule type" value="Genomic_DNA"/>
</dbReference>
<dbReference type="Pfam" id="PF04321">
    <property type="entry name" value="RmlD_sub_bind"/>
    <property type="match status" value="1"/>
</dbReference>
<dbReference type="GO" id="GO:0005829">
    <property type="term" value="C:cytosol"/>
    <property type="evidence" value="ECO:0007669"/>
    <property type="project" value="TreeGrafter"/>
</dbReference>
<organism evidence="8 9">
    <name type="scientific">Marinobacter vinifirmus</name>
    <dbReference type="NCBI Taxonomy" id="355591"/>
    <lineage>
        <taxon>Bacteria</taxon>
        <taxon>Pseudomonadati</taxon>
        <taxon>Pseudomonadota</taxon>
        <taxon>Gammaproteobacteria</taxon>
        <taxon>Pseudomonadales</taxon>
        <taxon>Marinobacteraceae</taxon>
        <taxon>Marinobacter</taxon>
    </lineage>
</organism>
<keyword evidence="6" id="KW-0521">NADP</keyword>
<name>A0A7Z1DS76_9GAMM</name>
<dbReference type="Proteomes" id="UP000216984">
    <property type="component" value="Unassembled WGS sequence"/>
</dbReference>
<dbReference type="UniPathway" id="UPA00124"/>
<dbReference type="CDD" id="cd05254">
    <property type="entry name" value="dTDP_HR_like_SDR_e"/>
    <property type="match status" value="1"/>
</dbReference>
<dbReference type="SUPFAM" id="SSF51735">
    <property type="entry name" value="NAD(P)-binding Rossmann-fold domains"/>
    <property type="match status" value="1"/>
</dbReference>
<dbReference type="Gene3D" id="3.90.25.10">
    <property type="entry name" value="UDP-galactose 4-epimerase, domain 1"/>
    <property type="match status" value="1"/>
</dbReference>
<feature type="domain" description="RmlD-like substrate binding" evidence="7">
    <location>
        <begin position="1"/>
        <end position="279"/>
    </location>
</feature>
<comment type="similarity">
    <text evidence="2 6">Belongs to the dTDP-4-dehydrorhamnose reductase family.</text>
</comment>
<dbReference type="GO" id="GO:0019305">
    <property type="term" value="P:dTDP-rhamnose biosynthetic process"/>
    <property type="evidence" value="ECO:0007669"/>
    <property type="project" value="UniProtKB-UniPathway"/>
</dbReference>
<dbReference type="EC" id="1.1.1.133" evidence="3 6"/>
<evidence type="ECO:0000313" key="8">
    <source>
        <dbReference type="EMBL" id="OZC34893.1"/>
    </source>
</evidence>
<dbReference type="InterPro" id="IPR036291">
    <property type="entry name" value="NAD(P)-bd_dom_sf"/>
</dbReference>
<evidence type="ECO:0000256" key="2">
    <source>
        <dbReference type="ARBA" id="ARBA00010944"/>
    </source>
</evidence>
<evidence type="ECO:0000256" key="3">
    <source>
        <dbReference type="ARBA" id="ARBA00012929"/>
    </source>
</evidence>
<dbReference type="PANTHER" id="PTHR10491">
    <property type="entry name" value="DTDP-4-DEHYDRORHAMNOSE REDUCTASE"/>
    <property type="match status" value="1"/>
</dbReference>
<sequence>MKILLLGKTGQAGFELHRTLSPLGPITAPGREELDLTNEQAVADYLAQTQPNLIVNAAAWTAVDAAETQQTEAQRLNAGLPKQLAEYSKANNARLVHYSSDYVYPGTGTTPWQETSPTGPLSVYGQTKLEGDEAIQQSGVDHLIFRTSWVYSARGNNFMKTMLRLAETKPELNIVADQIGAPTPARLIAQVTALAVHIQLEAGLYHLAPTGETSWQGFAKEIFRLAGKNTKANPIPTSDYPTPAKRPLNSRMDVTRLQQALNIQLPDWQSQLALTLNEYLEEICH</sequence>
<dbReference type="InterPro" id="IPR005913">
    <property type="entry name" value="dTDP_dehydrorham_reduct"/>
</dbReference>
<gene>
    <name evidence="8" type="ORF">B9Q17_09805</name>
</gene>
<dbReference type="UniPathway" id="UPA00281"/>
<dbReference type="GO" id="GO:0008831">
    <property type="term" value="F:dTDP-4-dehydrorhamnose reductase activity"/>
    <property type="evidence" value="ECO:0007669"/>
    <property type="project" value="UniProtKB-EC"/>
</dbReference>
<dbReference type="NCBIfam" id="TIGR01214">
    <property type="entry name" value="rmlD"/>
    <property type="match status" value="1"/>
</dbReference>
<comment type="cofactor">
    <cofactor evidence="6">
        <name>Mg(2+)</name>
        <dbReference type="ChEBI" id="CHEBI:18420"/>
    </cofactor>
    <text evidence="6">Binds 1 Mg(2+) ion per monomer.</text>
</comment>
<keyword evidence="6" id="KW-0560">Oxidoreductase</keyword>
<dbReference type="RefSeq" id="WP_094625948.1">
    <property type="nucleotide sequence ID" value="NZ_NEFY01000020.1"/>
</dbReference>
<keyword evidence="9" id="KW-1185">Reference proteome</keyword>
<evidence type="ECO:0000256" key="6">
    <source>
        <dbReference type="RuleBase" id="RU364082"/>
    </source>
</evidence>
<evidence type="ECO:0000256" key="1">
    <source>
        <dbReference type="ARBA" id="ARBA00004781"/>
    </source>
</evidence>
<evidence type="ECO:0000256" key="5">
    <source>
        <dbReference type="ARBA" id="ARBA00048200"/>
    </source>
</evidence>
<comment type="function">
    <text evidence="6">Catalyzes the reduction of dTDP-6-deoxy-L-lyxo-4-hexulose to yield dTDP-L-rhamnose.</text>
</comment>
<dbReference type="GO" id="GO:0009243">
    <property type="term" value="P:O antigen biosynthetic process"/>
    <property type="evidence" value="ECO:0007669"/>
    <property type="project" value="UniProtKB-UniPathway"/>
</dbReference>
<evidence type="ECO:0000256" key="4">
    <source>
        <dbReference type="ARBA" id="ARBA00017099"/>
    </source>
</evidence>
<dbReference type="InterPro" id="IPR029903">
    <property type="entry name" value="RmlD-like-bd"/>
</dbReference>
<dbReference type="PANTHER" id="PTHR10491:SF4">
    <property type="entry name" value="METHIONINE ADENOSYLTRANSFERASE 2 SUBUNIT BETA"/>
    <property type="match status" value="1"/>
</dbReference>
<reference evidence="8 9" key="1">
    <citation type="submission" date="2017-06" db="EMBL/GenBank/DDBJ databases">
        <title>Draft genome sequence of the halophilic bacterium Marinobacter vinifirmus FB1.</title>
        <authorList>
            <person name="Stepanov V.G."/>
            <person name="Roberts D.J."/>
            <person name="Fox G.E."/>
        </authorList>
    </citation>
    <scope>NUCLEOTIDE SEQUENCE [LARGE SCALE GENOMIC DNA]</scope>
    <source>
        <strain evidence="8 9">FB1</strain>
    </source>
</reference>
<comment type="pathway">
    <text evidence="1 6">Carbohydrate biosynthesis; dTDP-L-rhamnose biosynthesis.</text>
</comment>
<comment type="catalytic activity">
    <reaction evidence="5 6">
        <text>dTDP-beta-L-rhamnose + NADP(+) = dTDP-4-dehydro-beta-L-rhamnose + NADPH + H(+)</text>
        <dbReference type="Rhea" id="RHEA:21796"/>
        <dbReference type="ChEBI" id="CHEBI:15378"/>
        <dbReference type="ChEBI" id="CHEBI:57510"/>
        <dbReference type="ChEBI" id="CHEBI:57783"/>
        <dbReference type="ChEBI" id="CHEBI:58349"/>
        <dbReference type="ChEBI" id="CHEBI:62830"/>
        <dbReference type="EC" id="1.1.1.133"/>
    </reaction>
</comment>
<accession>A0A7Z1DS76</accession>
<evidence type="ECO:0000259" key="7">
    <source>
        <dbReference type="Pfam" id="PF04321"/>
    </source>
</evidence>
<dbReference type="Gene3D" id="3.40.50.720">
    <property type="entry name" value="NAD(P)-binding Rossmann-like Domain"/>
    <property type="match status" value="1"/>
</dbReference>
<protein>
    <recommendedName>
        <fullName evidence="4 6">dTDP-4-dehydrorhamnose reductase</fullName>
        <ecNumber evidence="3 6">1.1.1.133</ecNumber>
    </recommendedName>
</protein>
<comment type="caution">
    <text evidence="8">The sequence shown here is derived from an EMBL/GenBank/DDBJ whole genome shotgun (WGS) entry which is preliminary data.</text>
</comment>